<evidence type="ECO:0000313" key="2">
    <source>
        <dbReference type="Proteomes" id="UP000321561"/>
    </source>
</evidence>
<accession>A0A510L7H1</accession>
<dbReference type="Proteomes" id="UP000321561">
    <property type="component" value="Chromosome"/>
</dbReference>
<reference evidence="1 2" key="1">
    <citation type="submission" date="2019-07" db="EMBL/GenBank/DDBJ databases">
        <title>Complete Genome Sequence of Leptotrichia hongkongensis Strain JMUB5056.</title>
        <authorList>
            <person name="Watanabe S."/>
            <person name="Cui L."/>
        </authorList>
    </citation>
    <scope>NUCLEOTIDE SEQUENCE [LARGE SCALE GENOMIC DNA]</scope>
    <source>
        <strain evidence="1 2">JMUB5056</strain>
    </source>
</reference>
<gene>
    <name evidence="1" type="ORF">JMUB5056_1161</name>
</gene>
<evidence type="ECO:0000313" key="1">
    <source>
        <dbReference type="EMBL" id="BBM59577.1"/>
    </source>
</evidence>
<dbReference type="EMBL" id="AP019846">
    <property type="protein sequence ID" value="BBM59577.1"/>
    <property type="molecule type" value="Genomic_DNA"/>
</dbReference>
<sequence>MEYLKLLRSELTNKRIRVKRNFSKLEIKDKINKLHKYQNYLLCDIYCICMLTNYKFELAKDLHFYFRENKLENFKKYCLDTKSIEKRFK</sequence>
<dbReference type="KEGG" id="lhg:JMUB5056_1161"/>
<organism evidence="1 2">
    <name type="scientific">Leptotrichia hongkongensis</name>
    <dbReference type="NCBI Taxonomy" id="554406"/>
    <lineage>
        <taxon>Bacteria</taxon>
        <taxon>Fusobacteriati</taxon>
        <taxon>Fusobacteriota</taxon>
        <taxon>Fusobacteriia</taxon>
        <taxon>Fusobacteriales</taxon>
        <taxon>Leptotrichiaceae</taxon>
        <taxon>Leptotrichia</taxon>
    </lineage>
</organism>
<dbReference type="AlphaFoldDB" id="A0A510L7H1"/>
<name>A0A510L7H1_9FUSO</name>
<protein>
    <submittedName>
        <fullName evidence="1">Uncharacterized protein</fullName>
    </submittedName>
</protein>
<proteinExistence type="predicted"/>